<dbReference type="Proteomes" id="UP000192610">
    <property type="component" value="Unassembled WGS sequence"/>
</dbReference>
<dbReference type="RefSeq" id="WP_081204518.1">
    <property type="nucleotide sequence ID" value="NZ_FOCZ01000003.1"/>
</dbReference>
<evidence type="ECO:0000313" key="3">
    <source>
        <dbReference type="EMBL" id="OQP40015.1"/>
    </source>
</evidence>
<dbReference type="OrthoDB" id="384974at2"/>
<evidence type="ECO:0000259" key="2">
    <source>
        <dbReference type="Pfam" id="PF08327"/>
    </source>
</evidence>
<evidence type="ECO:0000256" key="1">
    <source>
        <dbReference type="ARBA" id="ARBA00006817"/>
    </source>
</evidence>
<dbReference type="EMBL" id="LVXG01000078">
    <property type="protein sequence ID" value="OQP40015.1"/>
    <property type="molecule type" value="Genomic_DNA"/>
</dbReference>
<protein>
    <recommendedName>
        <fullName evidence="2">Activator of Hsp90 ATPase homologue 1/2-like C-terminal domain-containing protein</fullName>
    </recommendedName>
</protein>
<name>A0A1V9E265_9BACT</name>
<comment type="similarity">
    <text evidence="1">Belongs to the AHA1 family.</text>
</comment>
<comment type="caution">
    <text evidence="3">The sequence shown here is derived from an EMBL/GenBank/DDBJ whole genome shotgun (WGS) entry which is preliminary data.</text>
</comment>
<evidence type="ECO:0000313" key="4">
    <source>
        <dbReference type="Proteomes" id="UP000192610"/>
    </source>
</evidence>
<dbReference type="Gene3D" id="3.30.530.20">
    <property type="match status" value="1"/>
</dbReference>
<gene>
    <name evidence="3" type="ORF">A4H97_17515</name>
</gene>
<dbReference type="STRING" id="354355.SAMN05660816_02248"/>
<dbReference type="AlphaFoldDB" id="A0A1V9E265"/>
<reference evidence="4" key="1">
    <citation type="submission" date="2016-04" db="EMBL/GenBank/DDBJ databases">
        <authorList>
            <person name="Chen L."/>
            <person name="Zhuang W."/>
            <person name="Wang G."/>
        </authorList>
    </citation>
    <scope>NUCLEOTIDE SEQUENCE [LARGE SCALE GENOMIC DNA]</scope>
    <source>
        <strain evidence="4">17621</strain>
    </source>
</reference>
<dbReference type="Pfam" id="PF08327">
    <property type="entry name" value="AHSA1"/>
    <property type="match status" value="1"/>
</dbReference>
<dbReference type="InterPro" id="IPR023393">
    <property type="entry name" value="START-like_dom_sf"/>
</dbReference>
<dbReference type="InterPro" id="IPR013538">
    <property type="entry name" value="ASHA1/2-like_C"/>
</dbReference>
<feature type="domain" description="Activator of Hsp90 ATPase homologue 1/2-like C-terminal" evidence="2">
    <location>
        <begin position="15"/>
        <end position="114"/>
    </location>
</feature>
<keyword evidence="4" id="KW-1185">Reference proteome</keyword>
<accession>A0A1V9E265</accession>
<organism evidence="3 4">
    <name type="scientific">Niastella yeongjuensis</name>
    <dbReference type="NCBI Taxonomy" id="354355"/>
    <lineage>
        <taxon>Bacteria</taxon>
        <taxon>Pseudomonadati</taxon>
        <taxon>Bacteroidota</taxon>
        <taxon>Chitinophagia</taxon>
        <taxon>Chitinophagales</taxon>
        <taxon>Chitinophagaceae</taxon>
        <taxon>Niastella</taxon>
    </lineage>
</organism>
<sequence length="140" mass="16143">MNQKPMITVTSEIHAPIELIWKLWNDPKAIQQWNNINDDWHNPVVENDPRAGGKFLYRMGTKDGSFNFDFTGTYDEVVEHKLITYTLNSGRTAKITFSEGNPVILTEAFEPDDKPSVEEQRNFCQAVVDSFKSYVEEKVK</sequence>
<proteinExistence type="inferred from homology"/>
<dbReference type="SUPFAM" id="SSF55961">
    <property type="entry name" value="Bet v1-like"/>
    <property type="match status" value="1"/>
</dbReference>